<evidence type="ECO:0000313" key="9">
    <source>
        <dbReference type="EMBL" id="GAF49067.1"/>
    </source>
</evidence>
<keyword evidence="10" id="KW-1185">Reference proteome</keyword>
<dbReference type="GO" id="GO:0016705">
    <property type="term" value="F:oxidoreductase activity, acting on paired donors, with incorporation or reduction of molecular oxygen"/>
    <property type="evidence" value="ECO:0007669"/>
    <property type="project" value="InterPro"/>
</dbReference>
<name>X0QBW4_RHOWR</name>
<proteinExistence type="inferred from homology"/>
<gene>
    <name evidence="9" type="ORF">RW1_066_00340</name>
</gene>
<dbReference type="PANTHER" id="PTHR46696">
    <property type="entry name" value="P450, PUTATIVE (EUROFUNG)-RELATED"/>
    <property type="match status" value="1"/>
</dbReference>
<keyword evidence="7 8" id="KW-0503">Monooxygenase</keyword>
<dbReference type="PANTHER" id="PTHR46696:SF6">
    <property type="entry name" value="P450, PUTATIVE (EUROFUNG)-RELATED"/>
    <property type="match status" value="1"/>
</dbReference>
<dbReference type="PRINTS" id="PR00359">
    <property type="entry name" value="BP450"/>
</dbReference>
<dbReference type="EMBL" id="BAWF01000066">
    <property type="protein sequence ID" value="GAF49067.1"/>
    <property type="molecule type" value="Genomic_DNA"/>
</dbReference>
<comment type="caution">
    <text evidence="9">The sequence shown here is derived from an EMBL/GenBank/DDBJ whole genome shotgun (WGS) entry which is preliminary data.</text>
</comment>
<evidence type="ECO:0000256" key="3">
    <source>
        <dbReference type="ARBA" id="ARBA00022617"/>
    </source>
</evidence>
<keyword evidence="5 8" id="KW-0560">Oxidoreductase</keyword>
<dbReference type="GO" id="GO:0020037">
    <property type="term" value="F:heme binding"/>
    <property type="evidence" value="ECO:0007669"/>
    <property type="project" value="InterPro"/>
</dbReference>
<sequence>MTETQHKVPGHVPESAVVSWSHYDDPTLRKDPIECYDVLRSEHRAFYSPLHGGFWVLTHYDDVLDVLQNSSQWSSVNSAIPTRPNRLLPINLDPPEHTKYRKIISGSFSPTSIQQLEPHIRKVTRDLLEEVSASGEFDFIDGFAKPFPSTVFCAIFGLPQGEYRHFIRWTEMLLHSSDMKTRDRVTIELREYLRTLIEEHRANPRDDLLNHLMEAEVDGARMTEGELLDFSHTLFTAGLDTVTNALIFAFRHLGLNADDRRRITEDPDIAPSAVEEFLRLYGFVQLTRTATSDVYIAGVEIKQGELVLLPLASTGRDACAFEDVDQPDIERHPNRHLAFGAGAHRCVGSHLARLELRIALEEWHAKFPNYTVIQPSRPIGHGGGVLGLDELRLQIEPK</sequence>
<dbReference type="AlphaFoldDB" id="X0QBW4"/>
<keyword evidence="6 8" id="KW-0408">Iron</keyword>
<dbReference type="SUPFAM" id="SSF48264">
    <property type="entry name" value="Cytochrome P450"/>
    <property type="match status" value="1"/>
</dbReference>
<dbReference type="Gene3D" id="1.10.630.10">
    <property type="entry name" value="Cytochrome P450"/>
    <property type="match status" value="1"/>
</dbReference>
<evidence type="ECO:0000256" key="4">
    <source>
        <dbReference type="ARBA" id="ARBA00022723"/>
    </source>
</evidence>
<evidence type="ECO:0000256" key="1">
    <source>
        <dbReference type="ARBA" id="ARBA00001971"/>
    </source>
</evidence>
<dbReference type="OrthoDB" id="3455208at2"/>
<keyword evidence="3 8" id="KW-0349">Heme</keyword>
<dbReference type="PROSITE" id="PS00086">
    <property type="entry name" value="CYTOCHROME_P450"/>
    <property type="match status" value="1"/>
</dbReference>
<keyword evidence="4 8" id="KW-0479">Metal-binding</keyword>
<dbReference type="InterPro" id="IPR001128">
    <property type="entry name" value="Cyt_P450"/>
</dbReference>
<dbReference type="Proteomes" id="UP000019491">
    <property type="component" value="Unassembled WGS sequence"/>
</dbReference>
<evidence type="ECO:0000256" key="8">
    <source>
        <dbReference type="RuleBase" id="RU000461"/>
    </source>
</evidence>
<dbReference type="CDD" id="cd11035">
    <property type="entry name" value="P450cam-like"/>
    <property type="match status" value="1"/>
</dbReference>
<dbReference type="FunFam" id="1.10.630.10:FF:000018">
    <property type="entry name" value="Cytochrome P450 monooxygenase"/>
    <property type="match status" value="1"/>
</dbReference>
<dbReference type="GO" id="GO:0004497">
    <property type="term" value="F:monooxygenase activity"/>
    <property type="evidence" value="ECO:0007669"/>
    <property type="project" value="UniProtKB-KW"/>
</dbReference>
<dbReference type="PRINTS" id="PR00385">
    <property type="entry name" value="P450"/>
</dbReference>
<dbReference type="InterPro" id="IPR036396">
    <property type="entry name" value="Cyt_P450_sf"/>
</dbReference>
<organism evidence="9 10">
    <name type="scientific">Rhodococcus wratislaviensis NBRC 100605</name>
    <dbReference type="NCBI Taxonomy" id="1219028"/>
    <lineage>
        <taxon>Bacteria</taxon>
        <taxon>Bacillati</taxon>
        <taxon>Actinomycetota</taxon>
        <taxon>Actinomycetes</taxon>
        <taxon>Mycobacteriales</taxon>
        <taxon>Nocardiaceae</taxon>
        <taxon>Rhodococcus</taxon>
    </lineage>
</organism>
<evidence type="ECO:0000256" key="7">
    <source>
        <dbReference type="ARBA" id="ARBA00023033"/>
    </source>
</evidence>
<accession>X0QBW4</accession>
<dbReference type="GO" id="GO:0005506">
    <property type="term" value="F:iron ion binding"/>
    <property type="evidence" value="ECO:0007669"/>
    <property type="project" value="InterPro"/>
</dbReference>
<evidence type="ECO:0000313" key="10">
    <source>
        <dbReference type="Proteomes" id="UP000019491"/>
    </source>
</evidence>
<dbReference type="Pfam" id="PF00067">
    <property type="entry name" value="p450"/>
    <property type="match status" value="2"/>
</dbReference>
<evidence type="ECO:0000256" key="6">
    <source>
        <dbReference type="ARBA" id="ARBA00023004"/>
    </source>
</evidence>
<protein>
    <submittedName>
        <fullName evidence="9">Putative cytochrome P450</fullName>
    </submittedName>
</protein>
<dbReference type="InterPro" id="IPR017972">
    <property type="entry name" value="Cyt_P450_CS"/>
</dbReference>
<reference evidence="9 10" key="1">
    <citation type="submission" date="2014-02" db="EMBL/GenBank/DDBJ databases">
        <title>Whole genome shotgun sequence of Rhodococcus wratislaviensis NBRC 100605.</title>
        <authorList>
            <person name="Hosoyama A."/>
            <person name="Tsuchikane K."/>
            <person name="Yoshida I."/>
            <person name="Ohji S."/>
            <person name="Ichikawa N."/>
            <person name="Yamazoe A."/>
            <person name="Fujita N."/>
        </authorList>
    </citation>
    <scope>NUCLEOTIDE SEQUENCE [LARGE SCALE GENOMIC DNA]</scope>
    <source>
        <strain evidence="9 10">NBRC 100605</strain>
    </source>
</reference>
<evidence type="ECO:0000256" key="5">
    <source>
        <dbReference type="ARBA" id="ARBA00023002"/>
    </source>
</evidence>
<comment type="cofactor">
    <cofactor evidence="1">
        <name>heme</name>
        <dbReference type="ChEBI" id="CHEBI:30413"/>
    </cofactor>
</comment>
<evidence type="ECO:0000256" key="2">
    <source>
        <dbReference type="ARBA" id="ARBA00010617"/>
    </source>
</evidence>
<comment type="similarity">
    <text evidence="2 8">Belongs to the cytochrome P450 family.</text>
</comment>
<dbReference type="InterPro" id="IPR002397">
    <property type="entry name" value="Cyt_P450_B"/>
</dbReference>
<dbReference type="RefSeq" id="WP_081792650.1">
    <property type="nucleotide sequence ID" value="NZ_BAWF01000066.1"/>
</dbReference>